<proteinExistence type="predicted"/>
<dbReference type="OrthoDB" id="685916at2759"/>
<name>A0A2I0ATK5_9ASPA</name>
<evidence type="ECO:0000313" key="2">
    <source>
        <dbReference type="Proteomes" id="UP000236161"/>
    </source>
</evidence>
<sequence length="225" mass="26782">MERITSFYRREENYDQGGSSSYSNLRYEHLQGPHYLCKEIESIIARFWWRDSSTSKGIHWCRWSEMCKPKALGGLGFKNLIIFNLALLGKQWWRLHHDQNSLMYKVLKGRYFPSGNLEDVSLRREPSFVWRSIWDTKQIIDKGIWRVGDGKMIKIWKDKWIPRRWDFKFFSPINTLDADTTVTALINQHDGWWNISILKEIFFQEDIKAICSIPLGDLQTPDCKI</sequence>
<dbReference type="PANTHER" id="PTHR33116:SF86">
    <property type="entry name" value="REVERSE TRANSCRIPTASE DOMAIN-CONTAINING PROTEIN"/>
    <property type="match status" value="1"/>
</dbReference>
<organism evidence="1 2">
    <name type="scientific">Apostasia shenzhenica</name>
    <dbReference type="NCBI Taxonomy" id="1088818"/>
    <lineage>
        <taxon>Eukaryota</taxon>
        <taxon>Viridiplantae</taxon>
        <taxon>Streptophyta</taxon>
        <taxon>Embryophyta</taxon>
        <taxon>Tracheophyta</taxon>
        <taxon>Spermatophyta</taxon>
        <taxon>Magnoliopsida</taxon>
        <taxon>Liliopsida</taxon>
        <taxon>Asparagales</taxon>
        <taxon>Orchidaceae</taxon>
        <taxon>Apostasioideae</taxon>
        <taxon>Apostasia</taxon>
    </lineage>
</organism>
<gene>
    <name evidence="1" type="ORF">AXF42_Ash000939</name>
</gene>
<dbReference type="AlphaFoldDB" id="A0A2I0ATK5"/>
<dbReference type="Proteomes" id="UP000236161">
    <property type="component" value="Unassembled WGS sequence"/>
</dbReference>
<dbReference type="PANTHER" id="PTHR33116">
    <property type="entry name" value="REVERSE TRANSCRIPTASE ZINC-BINDING DOMAIN-CONTAINING PROTEIN-RELATED-RELATED"/>
    <property type="match status" value="1"/>
</dbReference>
<keyword evidence="2" id="KW-1185">Reference proteome</keyword>
<dbReference type="EMBL" id="KZ451950">
    <property type="protein sequence ID" value="PKA58846.1"/>
    <property type="molecule type" value="Genomic_DNA"/>
</dbReference>
<evidence type="ECO:0000313" key="1">
    <source>
        <dbReference type="EMBL" id="PKA58846.1"/>
    </source>
</evidence>
<accession>A0A2I0ATK5</accession>
<reference evidence="1 2" key="1">
    <citation type="journal article" date="2017" name="Nature">
        <title>The Apostasia genome and the evolution of orchids.</title>
        <authorList>
            <person name="Zhang G.Q."/>
            <person name="Liu K.W."/>
            <person name="Li Z."/>
            <person name="Lohaus R."/>
            <person name="Hsiao Y.Y."/>
            <person name="Niu S.C."/>
            <person name="Wang J.Y."/>
            <person name="Lin Y.C."/>
            <person name="Xu Q."/>
            <person name="Chen L.J."/>
            <person name="Yoshida K."/>
            <person name="Fujiwara S."/>
            <person name="Wang Z.W."/>
            <person name="Zhang Y.Q."/>
            <person name="Mitsuda N."/>
            <person name="Wang M."/>
            <person name="Liu G.H."/>
            <person name="Pecoraro L."/>
            <person name="Huang H.X."/>
            <person name="Xiao X.J."/>
            <person name="Lin M."/>
            <person name="Wu X.Y."/>
            <person name="Wu W.L."/>
            <person name="Chen Y.Y."/>
            <person name="Chang S.B."/>
            <person name="Sakamoto S."/>
            <person name="Ohme-Takagi M."/>
            <person name="Yagi M."/>
            <person name="Zeng S.J."/>
            <person name="Shen C.Y."/>
            <person name="Yeh C.M."/>
            <person name="Luo Y.B."/>
            <person name="Tsai W.C."/>
            <person name="Van de Peer Y."/>
            <person name="Liu Z.J."/>
        </authorList>
    </citation>
    <scope>NUCLEOTIDE SEQUENCE [LARGE SCALE GENOMIC DNA]</scope>
    <source>
        <strain evidence="2">cv. Shenzhen</strain>
        <tissue evidence="1">Stem</tissue>
    </source>
</reference>
<dbReference type="STRING" id="1088818.A0A2I0ATK5"/>
<protein>
    <submittedName>
        <fullName evidence="1">Putative mitochondrial protein</fullName>
    </submittedName>
</protein>